<accession>B9RLB6</accession>
<gene>
    <name evidence="2" type="ORF">RCOM_1464780</name>
</gene>
<feature type="transmembrane region" description="Helical" evidence="1">
    <location>
        <begin position="12"/>
        <end position="31"/>
    </location>
</feature>
<dbReference type="AlphaFoldDB" id="B9RLB6"/>
<keyword evidence="3" id="KW-1185">Reference proteome</keyword>
<organism evidence="2 3">
    <name type="scientific">Ricinus communis</name>
    <name type="common">Castor bean</name>
    <dbReference type="NCBI Taxonomy" id="3988"/>
    <lineage>
        <taxon>Eukaryota</taxon>
        <taxon>Viridiplantae</taxon>
        <taxon>Streptophyta</taxon>
        <taxon>Embryophyta</taxon>
        <taxon>Tracheophyta</taxon>
        <taxon>Spermatophyta</taxon>
        <taxon>Magnoliopsida</taxon>
        <taxon>eudicotyledons</taxon>
        <taxon>Gunneridae</taxon>
        <taxon>Pentapetalae</taxon>
        <taxon>rosids</taxon>
        <taxon>fabids</taxon>
        <taxon>Malpighiales</taxon>
        <taxon>Euphorbiaceae</taxon>
        <taxon>Acalyphoideae</taxon>
        <taxon>Acalypheae</taxon>
        <taxon>Ricinus</taxon>
    </lineage>
</organism>
<keyword evidence="1" id="KW-0472">Membrane</keyword>
<evidence type="ECO:0000256" key="1">
    <source>
        <dbReference type="SAM" id="Phobius"/>
    </source>
</evidence>
<protein>
    <submittedName>
        <fullName evidence="2">Uncharacterized protein</fullName>
    </submittedName>
</protein>
<sequence>MHHWPERQRISYTVVLVALLEWVAMLALLVGCPVMGGLCGIGKYGGLGTGGLGGLGGGVGGGILPCT</sequence>
<keyword evidence="1" id="KW-1133">Transmembrane helix</keyword>
<dbReference type="EMBL" id="EQ973788">
    <property type="protein sequence ID" value="EEF47641.1"/>
    <property type="molecule type" value="Genomic_DNA"/>
</dbReference>
<dbReference type="PROSITE" id="PS51257">
    <property type="entry name" value="PROKAR_LIPOPROTEIN"/>
    <property type="match status" value="1"/>
</dbReference>
<evidence type="ECO:0000313" key="2">
    <source>
        <dbReference type="EMBL" id="EEF47641.1"/>
    </source>
</evidence>
<keyword evidence="1" id="KW-0812">Transmembrane</keyword>
<proteinExistence type="predicted"/>
<evidence type="ECO:0000313" key="3">
    <source>
        <dbReference type="Proteomes" id="UP000008311"/>
    </source>
</evidence>
<name>B9RLB6_RICCO</name>
<dbReference type="Proteomes" id="UP000008311">
    <property type="component" value="Unassembled WGS sequence"/>
</dbReference>
<reference evidence="3" key="1">
    <citation type="journal article" date="2010" name="Nat. Biotechnol.">
        <title>Draft genome sequence of the oilseed species Ricinus communis.</title>
        <authorList>
            <person name="Chan A.P."/>
            <person name="Crabtree J."/>
            <person name="Zhao Q."/>
            <person name="Lorenzi H."/>
            <person name="Orvis J."/>
            <person name="Puiu D."/>
            <person name="Melake-Berhan A."/>
            <person name="Jones K.M."/>
            <person name="Redman J."/>
            <person name="Chen G."/>
            <person name="Cahoon E.B."/>
            <person name="Gedil M."/>
            <person name="Stanke M."/>
            <person name="Haas B.J."/>
            <person name="Wortman J.R."/>
            <person name="Fraser-Liggett C.M."/>
            <person name="Ravel J."/>
            <person name="Rabinowicz P.D."/>
        </authorList>
    </citation>
    <scope>NUCLEOTIDE SEQUENCE [LARGE SCALE GENOMIC DNA]</scope>
    <source>
        <strain evidence="3">cv. Hale</strain>
    </source>
</reference>
<dbReference type="InParanoid" id="B9RLB6"/>